<sequence>MEDFMDYRQGGGPPPLFNANEDRNDYMESLPVFLETGEFSDLIIVCGNDRYRVHRLILGGRSNFFKVACNGNFKESDGEINLPDDDPAAVRKMIGYLYNIDYSPTTKQMPDYEDDVEAELSDTEYDAETRIKQLKELEWGGWQVGEPPLSPQLSLHAKVYALGEKYRIEGLKKAAKGKFESEIQSGNVGIDDFAEAAEEVYTSTVNEDRGLRDVVVKMIEQDILLLDHVVVREVMRATDFALDVLLYMSQEMRSRARFKDSPETVSLGVWGS</sequence>
<dbReference type="Gene3D" id="3.30.710.10">
    <property type="entry name" value="Potassium Channel Kv1.1, Chain A"/>
    <property type="match status" value="1"/>
</dbReference>
<proteinExistence type="predicted"/>
<dbReference type="HOGENOM" id="CLU_057752_5_2_1"/>
<evidence type="ECO:0000259" key="1">
    <source>
        <dbReference type="PROSITE" id="PS50097"/>
    </source>
</evidence>
<protein>
    <recommendedName>
        <fullName evidence="1">BTB domain-containing protein</fullName>
    </recommendedName>
</protein>
<dbReference type="PANTHER" id="PTHR47843">
    <property type="entry name" value="BTB DOMAIN-CONTAINING PROTEIN-RELATED"/>
    <property type="match status" value="1"/>
</dbReference>
<dbReference type="Pfam" id="PF00651">
    <property type="entry name" value="BTB"/>
    <property type="match status" value="1"/>
</dbReference>
<dbReference type="InterPro" id="IPR000210">
    <property type="entry name" value="BTB/POZ_dom"/>
</dbReference>
<dbReference type="CDD" id="cd18186">
    <property type="entry name" value="BTB_POZ_ZBTB_KLHL-like"/>
    <property type="match status" value="1"/>
</dbReference>
<dbReference type="OrthoDB" id="6359816at2759"/>
<accession>W9HJB8</accession>
<dbReference type="Proteomes" id="UP000030753">
    <property type="component" value="Unassembled WGS sequence"/>
</dbReference>
<evidence type="ECO:0000313" key="2">
    <source>
        <dbReference type="EMBL" id="EWY81075.1"/>
    </source>
</evidence>
<dbReference type="AlphaFoldDB" id="W9HJB8"/>
<dbReference type="EMBL" id="JH717849">
    <property type="protein sequence ID" value="EWY81075.1"/>
    <property type="molecule type" value="Genomic_DNA"/>
</dbReference>
<dbReference type="PANTHER" id="PTHR47843:SF5">
    <property type="entry name" value="BTB_POZ DOMAIN PROTEIN"/>
    <property type="match status" value="1"/>
</dbReference>
<gene>
    <name evidence="2" type="ORF">FOYG_15358</name>
</gene>
<evidence type="ECO:0000313" key="3">
    <source>
        <dbReference type="Proteomes" id="UP000030753"/>
    </source>
</evidence>
<dbReference type="SMART" id="SM00225">
    <property type="entry name" value="BTB"/>
    <property type="match status" value="1"/>
</dbReference>
<dbReference type="SUPFAM" id="SSF54695">
    <property type="entry name" value="POZ domain"/>
    <property type="match status" value="1"/>
</dbReference>
<organism evidence="2 3">
    <name type="scientific">Fusarium oxysporum NRRL 32931</name>
    <dbReference type="NCBI Taxonomy" id="660029"/>
    <lineage>
        <taxon>Eukaryota</taxon>
        <taxon>Fungi</taxon>
        <taxon>Dikarya</taxon>
        <taxon>Ascomycota</taxon>
        <taxon>Pezizomycotina</taxon>
        <taxon>Sordariomycetes</taxon>
        <taxon>Hypocreomycetidae</taxon>
        <taxon>Hypocreales</taxon>
        <taxon>Nectriaceae</taxon>
        <taxon>Fusarium</taxon>
        <taxon>Fusarium oxysporum species complex</taxon>
    </lineage>
</organism>
<dbReference type="InterPro" id="IPR011333">
    <property type="entry name" value="SKP1/BTB/POZ_sf"/>
</dbReference>
<feature type="domain" description="BTB" evidence="1">
    <location>
        <begin position="40"/>
        <end position="106"/>
    </location>
</feature>
<dbReference type="PROSITE" id="PS50097">
    <property type="entry name" value="BTB"/>
    <property type="match status" value="1"/>
</dbReference>
<name>W9HJB8_FUSOX</name>
<reference evidence="2 3" key="1">
    <citation type="submission" date="2011-06" db="EMBL/GenBank/DDBJ databases">
        <title>The Genome Sequence of Fusarium oxysporum FOSC 3-a.</title>
        <authorList>
            <consortium name="The Broad Institute Genome Sequencing Platform"/>
            <person name="Ma L.-J."/>
            <person name="Gale L.R."/>
            <person name="Schwartz D.C."/>
            <person name="Zhou S."/>
            <person name="Corby-Kistler H."/>
            <person name="Young S.K."/>
            <person name="Zeng Q."/>
            <person name="Gargeya S."/>
            <person name="Fitzgerald M."/>
            <person name="Haas B."/>
            <person name="Abouelleil A."/>
            <person name="Alvarado L."/>
            <person name="Arachchi H.M."/>
            <person name="Berlin A."/>
            <person name="Brown A."/>
            <person name="Chapman S.B."/>
            <person name="Chen Z."/>
            <person name="Dunbar C."/>
            <person name="Freedman E."/>
            <person name="Gearin G."/>
            <person name="Gellesch M."/>
            <person name="Goldberg J."/>
            <person name="Griggs A."/>
            <person name="Gujja S."/>
            <person name="Heiman D."/>
            <person name="Howarth C."/>
            <person name="Larson L."/>
            <person name="Lui A."/>
            <person name="MacDonald P.J.P."/>
            <person name="Mehta T."/>
            <person name="Montmayeur A."/>
            <person name="Murphy C."/>
            <person name="Neiman D."/>
            <person name="Pearson M."/>
            <person name="Priest M."/>
            <person name="Roberts A."/>
            <person name="Saif S."/>
            <person name="Shea T."/>
            <person name="Shenoy N."/>
            <person name="Sisk P."/>
            <person name="Stolte C."/>
            <person name="Sykes S."/>
            <person name="Wortman J."/>
            <person name="Nusbaum C."/>
            <person name="Birren B."/>
        </authorList>
    </citation>
    <scope>NUCLEOTIDE SEQUENCE [LARGE SCALE GENOMIC DNA]</scope>
    <source>
        <strain evidence="3">FOSC 3-a</strain>
    </source>
</reference>